<evidence type="ECO:0000256" key="2">
    <source>
        <dbReference type="ARBA" id="ARBA00004496"/>
    </source>
</evidence>
<dbReference type="RefSeq" id="WP_132371496.1">
    <property type="nucleotide sequence ID" value="NZ_SMAN01000007.1"/>
</dbReference>
<comment type="similarity">
    <text evidence="4 10">Belongs to the aspartate/ornithine carbamoyltransferase superfamily. OTCase family.</text>
</comment>
<comment type="catalytic activity">
    <reaction evidence="9 10">
        <text>carbamoyl phosphate + L-ornithine = L-citrulline + phosphate + H(+)</text>
        <dbReference type="Rhea" id="RHEA:19513"/>
        <dbReference type="ChEBI" id="CHEBI:15378"/>
        <dbReference type="ChEBI" id="CHEBI:43474"/>
        <dbReference type="ChEBI" id="CHEBI:46911"/>
        <dbReference type="ChEBI" id="CHEBI:57743"/>
        <dbReference type="ChEBI" id="CHEBI:58228"/>
        <dbReference type="EC" id="2.1.3.3"/>
    </reaction>
</comment>
<evidence type="ECO:0000256" key="8">
    <source>
        <dbReference type="ARBA" id="ARBA00022679"/>
    </source>
</evidence>
<evidence type="ECO:0000313" key="13">
    <source>
        <dbReference type="EMBL" id="TCT23309.1"/>
    </source>
</evidence>
<evidence type="ECO:0000256" key="5">
    <source>
        <dbReference type="ARBA" id="ARBA00013007"/>
    </source>
</evidence>
<dbReference type="GO" id="GO:0004585">
    <property type="term" value="F:ornithine carbamoyltransferase activity"/>
    <property type="evidence" value="ECO:0007669"/>
    <property type="project" value="UniProtKB-UniRule"/>
</dbReference>
<feature type="binding site" evidence="10">
    <location>
        <begin position="140"/>
        <end position="143"/>
    </location>
    <ligand>
        <name>carbamoyl phosphate</name>
        <dbReference type="ChEBI" id="CHEBI:58228"/>
    </ligand>
</feature>
<reference evidence="13 14" key="1">
    <citation type="submission" date="2019-03" db="EMBL/GenBank/DDBJ databases">
        <title>Genomic Encyclopedia of Type Strains, Phase IV (KMG-IV): sequencing the most valuable type-strain genomes for metagenomic binning, comparative biology and taxonomic classification.</title>
        <authorList>
            <person name="Goeker M."/>
        </authorList>
    </citation>
    <scope>NUCLEOTIDE SEQUENCE [LARGE SCALE GENOMIC DNA]</scope>
    <source>
        <strain evidence="13 14">DSM 25894</strain>
    </source>
</reference>
<feature type="binding site" evidence="10">
    <location>
        <position position="303"/>
    </location>
    <ligand>
        <name>carbamoyl phosphate</name>
        <dbReference type="ChEBI" id="CHEBI:58228"/>
    </ligand>
</feature>
<evidence type="ECO:0000259" key="12">
    <source>
        <dbReference type="Pfam" id="PF02729"/>
    </source>
</evidence>
<dbReference type="EC" id="2.1.3.3" evidence="5 10"/>
<comment type="caution">
    <text evidence="13">The sequence shown here is derived from an EMBL/GenBank/DDBJ whole genome shotgun (WGS) entry which is preliminary data.</text>
</comment>
<evidence type="ECO:0000256" key="4">
    <source>
        <dbReference type="ARBA" id="ARBA00007805"/>
    </source>
</evidence>
<keyword evidence="8 10" id="KW-0808">Transferase</keyword>
<dbReference type="PROSITE" id="PS00097">
    <property type="entry name" value="CARBAMOYLTRANSFERASE"/>
    <property type="match status" value="1"/>
</dbReference>
<evidence type="ECO:0000256" key="6">
    <source>
        <dbReference type="ARBA" id="ARBA00016634"/>
    </source>
</evidence>
<dbReference type="InterPro" id="IPR024904">
    <property type="entry name" value="OTCase_ArgI"/>
</dbReference>
<protein>
    <recommendedName>
        <fullName evidence="6 10">Ornithine carbamoyltransferase</fullName>
        <shortName evidence="10">OTCase</shortName>
        <ecNumber evidence="5 10">2.1.3.3</ecNumber>
    </recommendedName>
</protein>
<evidence type="ECO:0000256" key="7">
    <source>
        <dbReference type="ARBA" id="ARBA00022490"/>
    </source>
</evidence>
<dbReference type="InterPro" id="IPR036901">
    <property type="entry name" value="Asp/Orn_carbamoylTrfase_sf"/>
</dbReference>
<dbReference type="GO" id="GO:0016597">
    <property type="term" value="F:amino acid binding"/>
    <property type="evidence" value="ECO:0007669"/>
    <property type="project" value="InterPro"/>
</dbReference>
<dbReference type="NCBIfam" id="NF001986">
    <property type="entry name" value="PRK00779.1"/>
    <property type="match status" value="1"/>
</dbReference>
<dbReference type="Gene3D" id="3.40.50.1370">
    <property type="entry name" value="Aspartate/ornithine carbamoyltransferase"/>
    <property type="match status" value="2"/>
</dbReference>
<feature type="binding site" evidence="10">
    <location>
        <position position="235"/>
    </location>
    <ligand>
        <name>L-ornithine</name>
        <dbReference type="ChEBI" id="CHEBI:46911"/>
    </ligand>
</feature>
<evidence type="ECO:0000256" key="3">
    <source>
        <dbReference type="ARBA" id="ARBA00004975"/>
    </source>
</evidence>
<feature type="binding site" evidence="10">
    <location>
        <begin position="239"/>
        <end position="240"/>
    </location>
    <ligand>
        <name>L-ornithine</name>
        <dbReference type="ChEBI" id="CHEBI:46911"/>
    </ligand>
</feature>
<evidence type="ECO:0000256" key="10">
    <source>
        <dbReference type="HAMAP-Rule" id="MF_01109"/>
    </source>
</evidence>
<feature type="binding site" evidence="10">
    <location>
        <begin position="275"/>
        <end position="276"/>
    </location>
    <ligand>
        <name>carbamoyl phosphate</name>
        <dbReference type="ChEBI" id="CHEBI:58228"/>
    </ligand>
</feature>
<dbReference type="GO" id="GO:0019240">
    <property type="term" value="P:citrulline biosynthetic process"/>
    <property type="evidence" value="ECO:0007669"/>
    <property type="project" value="TreeGrafter"/>
</dbReference>
<dbReference type="EMBL" id="SMAN01000007">
    <property type="protein sequence ID" value="TCT23309.1"/>
    <property type="molecule type" value="Genomic_DNA"/>
</dbReference>
<keyword evidence="7 10" id="KW-0963">Cytoplasm</keyword>
<sequence>MFPSASRVESKGLVNKDLLTIDGVSRDEILFLIQDAIRMKKRKQYGQELKGKTLGMIFEKSSTRTRVSFEAAMIQLGGHAMFLSSRDLQLGRGESIEDTAKVLSKYVDGVMIRTHEHEKIETFANHASIPVINGLTDTHHPTQALADLMTIYEYKKTFSGLKLAYVGDGNNMAHSLMEACVKVGIHISLACPEGYMPDEDITAQVQNQANVNGVHVFVTSDPKEAVQDADIIVTDVWASMGDENEAEERVEIFKPYQVNQELCKNAKSDYLFMHCLPAHRGEEVTADIIDGSHSVVFDEAENRLHIHKAILKGLL</sequence>
<dbReference type="InterPro" id="IPR002292">
    <property type="entry name" value="Orn/put_carbamltrans"/>
</dbReference>
<dbReference type="AlphaFoldDB" id="A0A4R3N8Q7"/>
<organism evidence="13 14">
    <name type="scientific">Melghiribacillus thermohalophilus</name>
    <dbReference type="NCBI Taxonomy" id="1324956"/>
    <lineage>
        <taxon>Bacteria</taxon>
        <taxon>Bacillati</taxon>
        <taxon>Bacillota</taxon>
        <taxon>Bacilli</taxon>
        <taxon>Bacillales</taxon>
        <taxon>Bacillaceae</taxon>
        <taxon>Melghiribacillus</taxon>
    </lineage>
</organism>
<evidence type="ECO:0000256" key="1">
    <source>
        <dbReference type="ARBA" id="ARBA00003822"/>
    </source>
</evidence>
<evidence type="ECO:0000256" key="9">
    <source>
        <dbReference type="ARBA" id="ARBA00048772"/>
    </source>
</evidence>
<comment type="pathway">
    <text evidence="3">Amino-acid biosynthesis; L-arginine biosynthesis; L-arginine from L-ornithine and carbamoyl phosphate: step 1/3.</text>
</comment>
<dbReference type="GO" id="GO:0005737">
    <property type="term" value="C:cytoplasm"/>
    <property type="evidence" value="ECO:0007669"/>
    <property type="project" value="UniProtKB-SubCell"/>
</dbReference>
<feature type="binding site" evidence="10">
    <location>
        <position position="89"/>
    </location>
    <ligand>
        <name>carbamoyl phosphate</name>
        <dbReference type="ChEBI" id="CHEBI:58228"/>
    </ligand>
</feature>
<dbReference type="PANTHER" id="PTHR45753:SF3">
    <property type="entry name" value="ORNITHINE TRANSCARBAMYLASE, MITOCHONDRIAL"/>
    <property type="match status" value="1"/>
</dbReference>
<dbReference type="InterPro" id="IPR006130">
    <property type="entry name" value="Asp/Orn_carbamoylTrfase"/>
</dbReference>
<dbReference type="PRINTS" id="PR00102">
    <property type="entry name" value="OTCASE"/>
</dbReference>
<dbReference type="FunFam" id="3.40.50.1370:FF:000008">
    <property type="entry name" value="Ornithine carbamoyltransferase"/>
    <property type="match status" value="1"/>
</dbReference>
<comment type="function">
    <text evidence="1">Reversibly catalyzes the transfer of the carbamoyl group from carbamoyl phosphate (CP) to the N(epsilon) atom of ornithine (ORN) to produce L-citrulline.</text>
</comment>
<feature type="domain" description="Aspartate/ornithine carbamoyltransferase carbamoyl-P binding" evidence="12">
    <location>
        <begin position="16"/>
        <end position="153"/>
    </location>
</feature>
<gene>
    <name evidence="13" type="ORF">EDD68_10721</name>
</gene>
<feature type="binding site" evidence="10">
    <location>
        <position position="113"/>
    </location>
    <ligand>
        <name>carbamoyl phosphate</name>
        <dbReference type="ChEBI" id="CHEBI:58228"/>
    </ligand>
</feature>
<dbReference type="Pfam" id="PF00185">
    <property type="entry name" value="OTCace"/>
    <property type="match status" value="1"/>
</dbReference>
<evidence type="ECO:0000313" key="14">
    <source>
        <dbReference type="Proteomes" id="UP000294650"/>
    </source>
</evidence>
<keyword evidence="14" id="KW-1185">Reference proteome</keyword>
<feature type="binding site" evidence="10">
    <location>
        <begin position="62"/>
        <end position="65"/>
    </location>
    <ligand>
        <name>carbamoyl phosphate</name>
        <dbReference type="ChEBI" id="CHEBI:58228"/>
    </ligand>
</feature>
<dbReference type="FunFam" id="3.40.50.1370:FF:000016">
    <property type="entry name" value="Ornithine carbamoyltransferase"/>
    <property type="match status" value="1"/>
</dbReference>
<dbReference type="OrthoDB" id="9802587at2"/>
<dbReference type="InterPro" id="IPR006132">
    <property type="entry name" value="Asp/Orn_carbamoyltranf_P-bd"/>
</dbReference>
<feature type="domain" description="Aspartate/ornithine carbamoyltransferase Asp/Orn-binding" evidence="11">
    <location>
        <begin position="160"/>
        <end position="312"/>
    </location>
</feature>
<accession>A0A4R3N8Q7</accession>
<dbReference type="Pfam" id="PF02729">
    <property type="entry name" value="OTCace_N"/>
    <property type="match status" value="1"/>
</dbReference>
<evidence type="ECO:0000259" key="11">
    <source>
        <dbReference type="Pfam" id="PF00185"/>
    </source>
</evidence>
<dbReference type="InterPro" id="IPR006131">
    <property type="entry name" value="Asp_carbamoyltransf_Asp/Orn-bd"/>
</dbReference>
<dbReference type="PANTHER" id="PTHR45753">
    <property type="entry name" value="ORNITHINE CARBAMOYLTRANSFERASE, MITOCHONDRIAL"/>
    <property type="match status" value="1"/>
</dbReference>
<proteinExistence type="inferred from homology"/>
<feature type="binding site" evidence="10">
    <location>
        <position position="171"/>
    </location>
    <ligand>
        <name>L-ornithine</name>
        <dbReference type="ChEBI" id="CHEBI:46911"/>
    </ligand>
</feature>
<dbReference type="HAMAP" id="MF_01109">
    <property type="entry name" value="OTCase"/>
    <property type="match status" value="1"/>
</dbReference>
<name>A0A4R3N8Q7_9BACI</name>
<comment type="subcellular location">
    <subcellularLocation>
        <location evidence="2 10">Cytoplasm</location>
    </subcellularLocation>
</comment>
<dbReference type="Proteomes" id="UP000294650">
    <property type="component" value="Unassembled WGS sequence"/>
</dbReference>
<dbReference type="NCBIfam" id="TIGR00658">
    <property type="entry name" value="orni_carb_tr"/>
    <property type="match status" value="1"/>
</dbReference>
<dbReference type="SUPFAM" id="SSF53671">
    <property type="entry name" value="Aspartate/ornithine carbamoyltransferase"/>
    <property type="match status" value="1"/>
</dbReference>
<dbReference type="GO" id="GO:0042450">
    <property type="term" value="P:L-arginine biosynthetic process via ornithine"/>
    <property type="evidence" value="ECO:0007669"/>
    <property type="project" value="UniProtKB-UniRule"/>
</dbReference>
<dbReference type="PRINTS" id="PR00100">
    <property type="entry name" value="AOTCASE"/>
</dbReference>